<evidence type="ECO:0000313" key="3">
    <source>
        <dbReference type="Proteomes" id="UP000247152"/>
    </source>
</evidence>
<name>A0A317U519_9GAMM</name>
<gene>
    <name evidence="2" type="ORF">DGG96_07380</name>
</gene>
<evidence type="ECO:0000256" key="1">
    <source>
        <dbReference type="SAM" id="Phobius"/>
    </source>
</evidence>
<keyword evidence="1" id="KW-0472">Membrane</keyword>
<comment type="caution">
    <text evidence="2">The sequence shown here is derived from an EMBL/GenBank/DDBJ whole genome shotgun (WGS) entry which is preliminary data.</text>
</comment>
<feature type="transmembrane region" description="Helical" evidence="1">
    <location>
        <begin position="46"/>
        <end position="67"/>
    </location>
</feature>
<proteinExistence type="predicted"/>
<keyword evidence="1" id="KW-0812">Transmembrane</keyword>
<reference evidence="2 3" key="1">
    <citation type="submission" date="2018-05" db="EMBL/GenBank/DDBJ databases">
        <title>Legionella qingyii sp.nov., whole genome shotgun sequence.</title>
        <authorList>
            <person name="Wu H."/>
            <person name="Zhu Q."/>
            <person name="Hu C."/>
        </authorList>
    </citation>
    <scope>NUCLEOTIDE SEQUENCE [LARGE SCALE GENOMIC DNA]</scope>
    <source>
        <strain evidence="2 3">HEB18</strain>
    </source>
</reference>
<protein>
    <submittedName>
        <fullName evidence="2">Uncharacterized protein</fullName>
    </submittedName>
</protein>
<organism evidence="2 3">
    <name type="scientific">Legionella qingyii</name>
    <dbReference type="NCBI Taxonomy" id="2184757"/>
    <lineage>
        <taxon>Bacteria</taxon>
        <taxon>Pseudomonadati</taxon>
        <taxon>Pseudomonadota</taxon>
        <taxon>Gammaproteobacteria</taxon>
        <taxon>Legionellales</taxon>
        <taxon>Legionellaceae</taxon>
        <taxon>Legionella</taxon>
    </lineage>
</organism>
<dbReference type="AlphaFoldDB" id="A0A317U519"/>
<evidence type="ECO:0000313" key="2">
    <source>
        <dbReference type="EMBL" id="PWY56308.1"/>
    </source>
</evidence>
<accession>A0A317U519</accession>
<keyword evidence="1" id="KW-1133">Transmembrane helix</keyword>
<dbReference type="EMBL" id="QHJG01000009">
    <property type="protein sequence ID" value="PWY56308.1"/>
    <property type="molecule type" value="Genomic_DNA"/>
</dbReference>
<sequence length="78" mass="9134">MGRHLVILHLLVKIVDDGLVKIGYDRANYESGSWVRQRLTEQVTQIVIWFAVVPTVIIYFIMVNLSIKTYVLDQKRFI</sequence>
<dbReference type="Proteomes" id="UP000247152">
    <property type="component" value="Unassembled WGS sequence"/>
</dbReference>